<dbReference type="Proteomes" id="UP001283361">
    <property type="component" value="Unassembled WGS sequence"/>
</dbReference>
<dbReference type="AlphaFoldDB" id="A0AAE1DIQ6"/>
<sequence>MRLQLGARDGATFLFLTPTKTNLKKKIKFQPKLKRGERESLDKQEASSEHRHWSSGTFKYGPGQEERTWAAVIDETLTLRTGHKEAFHVTQRQPSGAK</sequence>
<accession>A0AAE1DIQ6</accession>
<name>A0AAE1DIQ6_9GAST</name>
<protein>
    <submittedName>
        <fullName evidence="2">Uncharacterized protein</fullName>
    </submittedName>
</protein>
<reference evidence="2" key="1">
    <citation type="journal article" date="2023" name="G3 (Bethesda)">
        <title>A reference genome for the long-term kleptoplast-retaining sea slug Elysia crispata morphotype clarki.</title>
        <authorList>
            <person name="Eastman K.E."/>
            <person name="Pendleton A.L."/>
            <person name="Shaikh M.A."/>
            <person name="Suttiyut T."/>
            <person name="Ogas R."/>
            <person name="Tomko P."/>
            <person name="Gavelis G."/>
            <person name="Widhalm J.R."/>
            <person name="Wisecaver J.H."/>
        </authorList>
    </citation>
    <scope>NUCLEOTIDE SEQUENCE</scope>
    <source>
        <strain evidence="2">ECLA1</strain>
    </source>
</reference>
<evidence type="ECO:0000313" key="3">
    <source>
        <dbReference type="Proteomes" id="UP001283361"/>
    </source>
</evidence>
<comment type="caution">
    <text evidence="2">The sequence shown here is derived from an EMBL/GenBank/DDBJ whole genome shotgun (WGS) entry which is preliminary data.</text>
</comment>
<dbReference type="EMBL" id="JAWDGP010003786">
    <property type="protein sequence ID" value="KAK3770893.1"/>
    <property type="molecule type" value="Genomic_DNA"/>
</dbReference>
<proteinExistence type="predicted"/>
<feature type="compositionally biased region" description="Basic and acidic residues" evidence="1">
    <location>
        <begin position="34"/>
        <end position="52"/>
    </location>
</feature>
<feature type="region of interest" description="Disordered" evidence="1">
    <location>
        <begin position="29"/>
        <end position="62"/>
    </location>
</feature>
<evidence type="ECO:0000313" key="2">
    <source>
        <dbReference type="EMBL" id="KAK3770893.1"/>
    </source>
</evidence>
<evidence type="ECO:0000256" key="1">
    <source>
        <dbReference type="SAM" id="MobiDB-lite"/>
    </source>
</evidence>
<organism evidence="2 3">
    <name type="scientific">Elysia crispata</name>
    <name type="common">lettuce slug</name>
    <dbReference type="NCBI Taxonomy" id="231223"/>
    <lineage>
        <taxon>Eukaryota</taxon>
        <taxon>Metazoa</taxon>
        <taxon>Spiralia</taxon>
        <taxon>Lophotrochozoa</taxon>
        <taxon>Mollusca</taxon>
        <taxon>Gastropoda</taxon>
        <taxon>Heterobranchia</taxon>
        <taxon>Euthyneura</taxon>
        <taxon>Panpulmonata</taxon>
        <taxon>Sacoglossa</taxon>
        <taxon>Placobranchoidea</taxon>
        <taxon>Plakobranchidae</taxon>
        <taxon>Elysia</taxon>
    </lineage>
</organism>
<keyword evidence="3" id="KW-1185">Reference proteome</keyword>
<gene>
    <name evidence="2" type="ORF">RRG08_036492</name>
</gene>